<reference evidence="1 2" key="1">
    <citation type="submission" date="2021-06" db="EMBL/GenBank/DDBJ databases">
        <title>Caerostris extrusa draft genome.</title>
        <authorList>
            <person name="Kono N."/>
            <person name="Arakawa K."/>
        </authorList>
    </citation>
    <scope>NUCLEOTIDE SEQUENCE [LARGE SCALE GENOMIC DNA]</scope>
</reference>
<comment type="caution">
    <text evidence="1">The sequence shown here is derived from an EMBL/GenBank/DDBJ whole genome shotgun (WGS) entry which is preliminary data.</text>
</comment>
<dbReference type="Proteomes" id="UP001054945">
    <property type="component" value="Unassembled WGS sequence"/>
</dbReference>
<name>A0AAV4P7Q6_CAEEX</name>
<accession>A0AAV4P7Q6</accession>
<evidence type="ECO:0000313" key="1">
    <source>
        <dbReference type="EMBL" id="GIX93054.1"/>
    </source>
</evidence>
<proteinExistence type="predicted"/>
<dbReference type="AlphaFoldDB" id="A0AAV4P7Q6"/>
<evidence type="ECO:0000313" key="2">
    <source>
        <dbReference type="Proteomes" id="UP001054945"/>
    </source>
</evidence>
<sequence>MTGNSTINVSNSLEKTGMASSHKNQLEKLPAKLNDLLLRCFLLLTIDVIRAVLRMLTPAWSHKREVKTGRLRMSNFSTFYCKLAK</sequence>
<gene>
    <name evidence="1" type="ORF">CEXT_805001</name>
</gene>
<keyword evidence="2" id="KW-1185">Reference proteome</keyword>
<protein>
    <submittedName>
        <fullName evidence="1">Uncharacterized protein</fullName>
    </submittedName>
</protein>
<dbReference type="EMBL" id="BPLR01004189">
    <property type="protein sequence ID" value="GIX93054.1"/>
    <property type="molecule type" value="Genomic_DNA"/>
</dbReference>
<organism evidence="1 2">
    <name type="scientific">Caerostris extrusa</name>
    <name type="common">Bark spider</name>
    <name type="synonym">Caerostris bankana</name>
    <dbReference type="NCBI Taxonomy" id="172846"/>
    <lineage>
        <taxon>Eukaryota</taxon>
        <taxon>Metazoa</taxon>
        <taxon>Ecdysozoa</taxon>
        <taxon>Arthropoda</taxon>
        <taxon>Chelicerata</taxon>
        <taxon>Arachnida</taxon>
        <taxon>Araneae</taxon>
        <taxon>Araneomorphae</taxon>
        <taxon>Entelegynae</taxon>
        <taxon>Araneoidea</taxon>
        <taxon>Araneidae</taxon>
        <taxon>Caerostris</taxon>
    </lineage>
</organism>